<evidence type="ECO:0000259" key="2">
    <source>
        <dbReference type="Pfam" id="PF01243"/>
    </source>
</evidence>
<dbReference type="InterPro" id="IPR011576">
    <property type="entry name" value="Pyridox_Oxase_N"/>
</dbReference>
<name>A0A0L6CG74_9MICO</name>
<organism evidence="3 4">
    <name type="scientific">Luteipulveratus halotolerans</name>
    <dbReference type="NCBI Taxonomy" id="1631356"/>
    <lineage>
        <taxon>Bacteria</taxon>
        <taxon>Bacillati</taxon>
        <taxon>Actinomycetota</taxon>
        <taxon>Actinomycetes</taxon>
        <taxon>Micrococcales</taxon>
        <taxon>Dermacoccaceae</taxon>
        <taxon>Luteipulveratus</taxon>
    </lineage>
</organism>
<dbReference type="NCBIfam" id="TIGR03667">
    <property type="entry name" value="Rv3369"/>
    <property type="match status" value="1"/>
</dbReference>
<dbReference type="STRING" id="1631356.VV01_04075"/>
<keyword evidence="4" id="KW-1185">Reference proteome</keyword>
<accession>A0A0L6CG74</accession>
<dbReference type="InterPro" id="IPR012349">
    <property type="entry name" value="Split_barrel_FMN-bd"/>
</dbReference>
<gene>
    <name evidence="3" type="ORF">VV01_04075</name>
</gene>
<dbReference type="PANTHER" id="PTHR35176:SF4">
    <property type="entry name" value="PYRIDOXAMINE 5'-PHOSPHATE OXIDASE-RELATED FMN-BINDING"/>
    <property type="match status" value="1"/>
</dbReference>
<dbReference type="InterPro" id="IPR052019">
    <property type="entry name" value="F420H2_bilvrd_red/Heme_oxyg"/>
</dbReference>
<sequence length="141" mass="15410">MSAVDLRAGVGPRALERLESEISIWLTTVSPGGRPQPTPVWFLWTGQELLVLSQPSARKLRNIAAGARVAVNFNFGGDGNDVQVLSGTARVDESGLSAAERTAYDTKYASGYRELQMSADAFHEEYSTLIRIGPERLTGWR</sequence>
<evidence type="ECO:0000256" key="1">
    <source>
        <dbReference type="ARBA" id="ARBA00023002"/>
    </source>
</evidence>
<dbReference type="Pfam" id="PF01243">
    <property type="entry name" value="PNPOx_N"/>
    <property type="match status" value="1"/>
</dbReference>
<dbReference type="SUPFAM" id="SSF50475">
    <property type="entry name" value="FMN-binding split barrel"/>
    <property type="match status" value="1"/>
</dbReference>
<keyword evidence="1" id="KW-0560">Oxidoreductase</keyword>
<dbReference type="InterPro" id="IPR019966">
    <property type="entry name" value="F420-dep_enz_PPOX_Rv3369"/>
</dbReference>
<comment type="caution">
    <text evidence="3">The sequence shown here is derived from an EMBL/GenBank/DDBJ whole genome shotgun (WGS) entry which is preliminary data.</text>
</comment>
<dbReference type="Gene3D" id="2.30.110.10">
    <property type="entry name" value="Electron Transport, Fmn-binding Protein, Chain A"/>
    <property type="match status" value="1"/>
</dbReference>
<dbReference type="RefSeq" id="WP_050668779.1">
    <property type="nucleotide sequence ID" value="NZ_LAIR01000002.1"/>
</dbReference>
<evidence type="ECO:0000313" key="4">
    <source>
        <dbReference type="Proteomes" id="UP000037397"/>
    </source>
</evidence>
<dbReference type="GO" id="GO:0016627">
    <property type="term" value="F:oxidoreductase activity, acting on the CH-CH group of donors"/>
    <property type="evidence" value="ECO:0007669"/>
    <property type="project" value="TreeGrafter"/>
</dbReference>
<feature type="domain" description="Pyridoxamine 5'-phosphate oxidase N-terminal" evidence="2">
    <location>
        <begin position="15"/>
        <end position="136"/>
    </location>
</feature>
<dbReference type="EMBL" id="LAIR01000002">
    <property type="protein sequence ID" value="KNX36518.1"/>
    <property type="molecule type" value="Genomic_DNA"/>
</dbReference>
<dbReference type="AlphaFoldDB" id="A0A0L6CG74"/>
<dbReference type="GO" id="GO:0070967">
    <property type="term" value="F:coenzyme F420 binding"/>
    <property type="evidence" value="ECO:0007669"/>
    <property type="project" value="TreeGrafter"/>
</dbReference>
<protein>
    <recommendedName>
        <fullName evidence="2">Pyridoxamine 5'-phosphate oxidase N-terminal domain-containing protein</fullName>
    </recommendedName>
</protein>
<dbReference type="PANTHER" id="PTHR35176">
    <property type="entry name" value="HEME OXYGENASE HI_0854-RELATED"/>
    <property type="match status" value="1"/>
</dbReference>
<dbReference type="OrthoDB" id="7062584at2"/>
<dbReference type="GO" id="GO:0005829">
    <property type="term" value="C:cytosol"/>
    <property type="evidence" value="ECO:0007669"/>
    <property type="project" value="TreeGrafter"/>
</dbReference>
<proteinExistence type="predicted"/>
<evidence type="ECO:0000313" key="3">
    <source>
        <dbReference type="EMBL" id="KNX36518.1"/>
    </source>
</evidence>
<dbReference type="Proteomes" id="UP000037397">
    <property type="component" value="Unassembled WGS sequence"/>
</dbReference>
<reference evidence="4" key="1">
    <citation type="submission" date="2015-03" db="EMBL/GenBank/DDBJ databases">
        <title>Luteipulveratus halotolerans sp. nov., a novel actinobacterium (Dermacoccaceae) from Sarawak, Malaysia.</title>
        <authorList>
            <person name="Juboi H."/>
            <person name="Basik A."/>
            <person name="Shamsul S.S."/>
            <person name="Arnold P."/>
            <person name="Schmitt E.K."/>
            <person name="Sanglier J.-J."/>
            <person name="Yeo T."/>
        </authorList>
    </citation>
    <scope>NUCLEOTIDE SEQUENCE [LARGE SCALE GENOMIC DNA]</scope>
    <source>
        <strain evidence="4">C296001</strain>
    </source>
</reference>